<accession>A0A059BHR8</accession>
<evidence type="ECO:0000256" key="1">
    <source>
        <dbReference type="SAM" id="MobiDB-lite"/>
    </source>
</evidence>
<dbReference type="STRING" id="71139.A0A059BHR8"/>
<reference evidence="4" key="1">
    <citation type="submission" date="2013-07" db="EMBL/GenBank/DDBJ databases">
        <title>The genome of Eucalyptus grandis.</title>
        <authorList>
            <person name="Schmutz J."/>
            <person name="Hayes R."/>
            <person name="Myburg A."/>
            <person name="Tuskan G."/>
            <person name="Grattapaglia D."/>
            <person name="Rokhsar D.S."/>
        </authorList>
    </citation>
    <scope>NUCLEOTIDE SEQUENCE</scope>
    <source>
        <tissue evidence="4">Leaf extractions</tissue>
    </source>
</reference>
<dbReference type="EMBL" id="KK198759">
    <property type="protein sequence ID" value="KCW65653.1"/>
    <property type="molecule type" value="Genomic_DNA"/>
</dbReference>
<evidence type="ECO:0000259" key="2">
    <source>
        <dbReference type="Pfam" id="PF07014"/>
    </source>
</evidence>
<dbReference type="AlphaFoldDB" id="A0A059BHR8"/>
<dbReference type="InterPro" id="IPR009743">
    <property type="entry name" value="Hs1pro-1_C"/>
</dbReference>
<feature type="region of interest" description="Disordered" evidence="1">
    <location>
        <begin position="322"/>
        <end position="502"/>
    </location>
</feature>
<dbReference type="PANTHER" id="PTHR34795">
    <property type="entry name" value="NEMATODE RESISTANCE PROTEIN-LIKE HSPRO1"/>
    <property type="match status" value="1"/>
</dbReference>
<dbReference type="Pfam" id="PF07014">
    <property type="entry name" value="Hs1pro-1_C"/>
    <property type="match status" value="1"/>
</dbReference>
<evidence type="ECO:0000259" key="3">
    <source>
        <dbReference type="Pfam" id="PF07231"/>
    </source>
</evidence>
<dbReference type="GO" id="GO:0006952">
    <property type="term" value="P:defense response"/>
    <property type="evidence" value="ECO:0007669"/>
    <property type="project" value="InterPro"/>
</dbReference>
<dbReference type="InParanoid" id="A0A059BHR8"/>
<proteinExistence type="predicted"/>
<feature type="domain" description="Nematode resistance protein-like HSPRO1 N-terminal" evidence="3">
    <location>
        <begin position="1"/>
        <end position="214"/>
    </location>
</feature>
<evidence type="ECO:0008006" key="5">
    <source>
        <dbReference type="Google" id="ProtNLM"/>
    </source>
</evidence>
<dbReference type="Pfam" id="PF07231">
    <property type="entry name" value="Hs1pro-1_N"/>
    <property type="match status" value="1"/>
</dbReference>
<dbReference type="PANTHER" id="PTHR34795:SF1">
    <property type="entry name" value="NEMATODE RESISTANCE PROTEIN-LIKE HSPRO1"/>
    <property type="match status" value="1"/>
</dbReference>
<dbReference type="InterPro" id="IPR009869">
    <property type="entry name" value="HSPRO1_N"/>
</dbReference>
<organism evidence="4">
    <name type="scientific">Eucalyptus grandis</name>
    <name type="common">Flooded gum</name>
    <dbReference type="NCBI Taxonomy" id="71139"/>
    <lineage>
        <taxon>Eukaryota</taxon>
        <taxon>Viridiplantae</taxon>
        <taxon>Streptophyta</taxon>
        <taxon>Embryophyta</taxon>
        <taxon>Tracheophyta</taxon>
        <taxon>Spermatophyta</taxon>
        <taxon>Magnoliopsida</taxon>
        <taxon>eudicotyledons</taxon>
        <taxon>Gunneridae</taxon>
        <taxon>Pentapetalae</taxon>
        <taxon>rosids</taxon>
        <taxon>malvids</taxon>
        <taxon>Myrtales</taxon>
        <taxon>Myrtaceae</taxon>
        <taxon>Myrtoideae</taxon>
        <taxon>Eucalypteae</taxon>
        <taxon>Eucalyptus</taxon>
    </lineage>
</organism>
<dbReference type="InterPro" id="IPR038759">
    <property type="entry name" value="HSPRO1/HSPRO2"/>
</dbReference>
<feature type="compositionally biased region" description="Gly residues" evidence="1">
    <location>
        <begin position="423"/>
        <end position="452"/>
    </location>
</feature>
<protein>
    <recommendedName>
        <fullName evidence="5">Nematode resistance protein-like HSPRO1 N-terminal domain-containing protein</fullName>
    </recommendedName>
</protein>
<feature type="compositionally biased region" description="Basic and acidic residues" evidence="1">
    <location>
        <begin position="470"/>
        <end position="502"/>
    </location>
</feature>
<feature type="domain" description="Hs1pro-1 C-terminal" evidence="2">
    <location>
        <begin position="217"/>
        <end position="317"/>
    </location>
</feature>
<gene>
    <name evidence="4" type="ORF">EUGRSUZ_G03040</name>
</gene>
<name>A0A059BHR8_EUCGR</name>
<dbReference type="eggNOG" id="ENOG502QVKI">
    <property type="taxonomic scope" value="Eukaryota"/>
</dbReference>
<sequence length="502" mass="52544">MVDFDCKTKVVSSPDASLGSPKLPPGNGGSVQLPFLLPAAPFRCPPGPAAAAATSASAHAVAAYKQYLRLPELRKLWGAREFPEWRAEPLLRPALQALEITFRFVSTALSDPRPYTNRREWRRRLESLAAGQIRLIAAIVEDEEAEEGGGAAPLVGLSSAGGALARGGSSAEVWRIPGAAEAAVSRASEASLLPRLATWHTSEDVAQRILYAIECEMRGCPFTLGLGEPNLIAKPALLSSELHALKQSVSSSEHVESYHQNPVAPRAHQILESWICASSELLKRIEERIEEARFQQAASGCYLLERIWKLLAEIEDLPPADGPGGLLEVEEGPRDQGRGGVLLLPVQGPRPGHRQVQGPEAQGTARPRRGGGPQRRAAAAGGGDAAVPREEGGGRRRRANPPPAGDAGGGGGGEAVLLRLQAGVGGGDGEPGGEGAQDGGGGGGGGWGGCGGRRLAEPGVPGGHLLPELGRGEDVPGADAEQRRERETRRPELGPARLREGP</sequence>
<evidence type="ECO:0000313" key="4">
    <source>
        <dbReference type="EMBL" id="KCW65653.1"/>
    </source>
</evidence>
<dbReference type="Gramene" id="KCW65653">
    <property type="protein sequence ID" value="KCW65653"/>
    <property type="gene ID" value="EUGRSUZ_G03040"/>
</dbReference>